<keyword evidence="1" id="KW-1133">Transmembrane helix</keyword>
<dbReference type="InterPro" id="IPR019253">
    <property type="entry name" value="DUF2244_TM"/>
</dbReference>
<reference evidence="3" key="1">
    <citation type="submission" date="2016-11" db="EMBL/GenBank/DDBJ databases">
        <authorList>
            <person name="Varghese N."/>
            <person name="Submissions S."/>
        </authorList>
    </citation>
    <scope>NUCLEOTIDE SEQUENCE [LARGE SCALE GENOMIC DNA]</scope>
    <source>
        <strain evidence="3">DSM 28223</strain>
    </source>
</reference>
<feature type="transmembrane region" description="Helical" evidence="1">
    <location>
        <begin position="27"/>
        <end position="45"/>
    </location>
</feature>
<evidence type="ECO:0000313" key="2">
    <source>
        <dbReference type="EMBL" id="SHH53614.1"/>
    </source>
</evidence>
<protein>
    <submittedName>
        <fullName evidence="2">Uncharacterized membrane protein</fullName>
    </submittedName>
</protein>
<keyword evidence="3" id="KW-1185">Reference proteome</keyword>
<sequence>MPYHWTDTPQGPEVLRLRAYNSLSPKGFALMIGITSLMLALPLMSVLGTALLWWMLPFLIAAVAALWIALRRSYRDRQVFELLTRKGDTLTLIHQPARAAAIEWSCNIYWVRVELHKSGGPVDYYVTLTGNGRTVEIGRFLAEEERQMLFEELTEYLQSEIAAPPRG</sequence>
<keyword evidence="1" id="KW-0812">Transmembrane</keyword>
<dbReference type="OrthoDB" id="9808190at2"/>
<gene>
    <name evidence="2" type="ORF">SAMN04488044_2684</name>
</gene>
<dbReference type="EMBL" id="FQWM01000006">
    <property type="protein sequence ID" value="SHH53614.1"/>
    <property type="molecule type" value="Genomic_DNA"/>
</dbReference>
<accession>A0A1M5TSB8</accession>
<dbReference type="Proteomes" id="UP000184211">
    <property type="component" value="Unassembled WGS sequence"/>
</dbReference>
<dbReference type="Pfam" id="PF10003">
    <property type="entry name" value="DUF2244"/>
    <property type="match status" value="1"/>
</dbReference>
<evidence type="ECO:0000313" key="3">
    <source>
        <dbReference type="Proteomes" id="UP000184211"/>
    </source>
</evidence>
<evidence type="ECO:0000256" key="1">
    <source>
        <dbReference type="SAM" id="Phobius"/>
    </source>
</evidence>
<keyword evidence="1" id="KW-0472">Membrane</keyword>
<organism evidence="2 3">
    <name type="scientific">Cognatishimia maritima</name>
    <dbReference type="NCBI Taxonomy" id="870908"/>
    <lineage>
        <taxon>Bacteria</taxon>
        <taxon>Pseudomonadati</taxon>
        <taxon>Pseudomonadota</taxon>
        <taxon>Alphaproteobacteria</taxon>
        <taxon>Rhodobacterales</taxon>
        <taxon>Paracoccaceae</taxon>
        <taxon>Cognatishimia</taxon>
    </lineage>
</organism>
<dbReference type="STRING" id="870908.SAMN04488044_2684"/>
<feature type="transmembrane region" description="Helical" evidence="1">
    <location>
        <begin position="51"/>
        <end position="70"/>
    </location>
</feature>
<dbReference type="AlphaFoldDB" id="A0A1M5TSB8"/>
<name>A0A1M5TSB8_9RHOB</name>
<proteinExistence type="predicted"/>